<keyword evidence="3 4" id="KW-0238">DNA-binding</keyword>
<dbReference type="Gene3D" id="3.40.50.300">
    <property type="entry name" value="P-loop containing nucleotide triphosphate hydrolases"/>
    <property type="match status" value="1"/>
</dbReference>
<evidence type="ECO:0000256" key="3">
    <source>
        <dbReference type="ARBA" id="ARBA00023125"/>
    </source>
</evidence>
<dbReference type="Gene3D" id="1.25.40.10">
    <property type="entry name" value="Tetratricopeptide repeat domain"/>
    <property type="match status" value="3"/>
</dbReference>
<comment type="similarity">
    <text evidence="1">Belongs to the AfsR/DnrI/RedD regulatory family.</text>
</comment>
<dbReference type="PANTHER" id="PTHR47691:SF3">
    <property type="entry name" value="HTH-TYPE TRANSCRIPTIONAL REGULATOR RV0890C-RELATED"/>
    <property type="match status" value="1"/>
</dbReference>
<evidence type="ECO:0000259" key="5">
    <source>
        <dbReference type="PROSITE" id="PS51755"/>
    </source>
</evidence>
<dbReference type="Proteomes" id="UP001612415">
    <property type="component" value="Unassembled WGS sequence"/>
</dbReference>
<dbReference type="InterPro" id="IPR027417">
    <property type="entry name" value="P-loop_NTPase"/>
</dbReference>
<dbReference type="SMART" id="SM00862">
    <property type="entry name" value="Trans_reg_C"/>
    <property type="match status" value="1"/>
</dbReference>
<dbReference type="InterPro" id="IPR016032">
    <property type="entry name" value="Sig_transdc_resp-reg_C-effctor"/>
</dbReference>
<dbReference type="CDD" id="cd15831">
    <property type="entry name" value="BTAD"/>
    <property type="match status" value="1"/>
</dbReference>
<dbReference type="SUPFAM" id="SSF48452">
    <property type="entry name" value="TPR-like"/>
    <property type="match status" value="3"/>
</dbReference>
<protein>
    <submittedName>
        <fullName evidence="6">BTAD domain-containing putative transcriptional regulator</fullName>
    </submittedName>
</protein>
<proteinExistence type="inferred from homology"/>
<dbReference type="PROSITE" id="PS51755">
    <property type="entry name" value="OMPR_PHOB"/>
    <property type="match status" value="1"/>
</dbReference>
<dbReference type="Pfam" id="PF00486">
    <property type="entry name" value="Trans_reg_C"/>
    <property type="match status" value="1"/>
</dbReference>
<reference evidence="6 7" key="1">
    <citation type="submission" date="2024-10" db="EMBL/GenBank/DDBJ databases">
        <title>The Natural Products Discovery Center: Release of the First 8490 Sequenced Strains for Exploring Actinobacteria Biosynthetic Diversity.</title>
        <authorList>
            <person name="Kalkreuter E."/>
            <person name="Kautsar S.A."/>
            <person name="Yang D."/>
            <person name="Bader C.D."/>
            <person name="Teijaro C.N."/>
            <person name="Fluegel L."/>
            <person name="Davis C.M."/>
            <person name="Simpson J.R."/>
            <person name="Lauterbach L."/>
            <person name="Steele A.D."/>
            <person name="Gui C."/>
            <person name="Meng S."/>
            <person name="Li G."/>
            <person name="Viehrig K."/>
            <person name="Ye F."/>
            <person name="Su P."/>
            <person name="Kiefer A.F."/>
            <person name="Nichols A."/>
            <person name="Cepeda A.J."/>
            <person name="Yan W."/>
            <person name="Fan B."/>
            <person name="Jiang Y."/>
            <person name="Adhikari A."/>
            <person name="Zheng C.-J."/>
            <person name="Schuster L."/>
            <person name="Cowan T.M."/>
            <person name="Smanski M.J."/>
            <person name="Chevrette M.G."/>
            <person name="De Carvalho L.P.S."/>
            <person name="Shen B."/>
        </authorList>
    </citation>
    <scope>NUCLEOTIDE SEQUENCE [LARGE SCALE GENOMIC DNA]</scope>
    <source>
        <strain evidence="6 7">NPDC051599</strain>
    </source>
</reference>
<dbReference type="Pfam" id="PF25872">
    <property type="entry name" value="HTH_77"/>
    <property type="match status" value="1"/>
</dbReference>
<evidence type="ECO:0000313" key="6">
    <source>
        <dbReference type="EMBL" id="MFI5677439.1"/>
    </source>
</evidence>
<dbReference type="Pfam" id="PF13191">
    <property type="entry name" value="AAA_16"/>
    <property type="match status" value="1"/>
</dbReference>
<evidence type="ECO:0000256" key="1">
    <source>
        <dbReference type="ARBA" id="ARBA00005820"/>
    </source>
</evidence>
<feature type="DNA-binding region" description="OmpR/PhoB-type" evidence="4">
    <location>
        <begin position="1"/>
        <end position="97"/>
    </location>
</feature>
<dbReference type="RefSeq" id="WP_398658097.1">
    <property type="nucleotide sequence ID" value="NZ_JBITDC010000008.1"/>
</dbReference>
<dbReference type="InterPro" id="IPR011990">
    <property type="entry name" value="TPR-like_helical_dom_sf"/>
</dbReference>
<dbReference type="Gene3D" id="1.10.10.10">
    <property type="entry name" value="Winged helix-like DNA-binding domain superfamily/Winged helix DNA-binding domain"/>
    <property type="match status" value="1"/>
</dbReference>
<dbReference type="SMART" id="SM01043">
    <property type="entry name" value="BTAD"/>
    <property type="match status" value="1"/>
</dbReference>
<accession>A0ABW7Y4Z6</accession>
<organism evidence="6 7">
    <name type="scientific">Streptomyces cellulosae</name>
    <dbReference type="NCBI Taxonomy" id="1968"/>
    <lineage>
        <taxon>Bacteria</taxon>
        <taxon>Bacillati</taxon>
        <taxon>Actinomycetota</taxon>
        <taxon>Actinomycetes</taxon>
        <taxon>Kitasatosporales</taxon>
        <taxon>Streptomycetaceae</taxon>
        <taxon>Streptomyces</taxon>
    </lineage>
</organism>
<gene>
    <name evidence="6" type="ORF">ACIA8P_22685</name>
</gene>
<dbReference type="SUPFAM" id="SSF52540">
    <property type="entry name" value="P-loop containing nucleoside triphosphate hydrolases"/>
    <property type="match status" value="1"/>
</dbReference>
<evidence type="ECO:0000256" key="2">
    <source>
        <dbReference type="ARBA" id="ARBA00023012"/>
    </source>
</evidence>
<dbReference type="InterPro" id="IPR036388">
    <property type="entry name" value="WH-like_DNA-bd_sf"/>
</dbReference>
<feature type="domain" description="OmpR/PhoB-type" evidence="5">
    <location>
        <begin position="1"/>
        <end position="97"/>
    </location>
</feature>
<keyword evidence="2" id="KW-0902">Two-component regulatory system</keyword>
<evidence type="ECO:0000256" key="4">
    <source>
        <dbReference type="PROSITE-ProRule" id="PRU01091"/>
    </source>
</evidence>
<name>A0ABW7Y4Z6_STRCE</name>
<comment type="caution">
    <text evidence="6">The sequence shown here is derived from an EMBL/GenBank/DDBJ whole genome shotgun (WGS) entry which is preliminary data.</text>
</comment>
<sequence length="1091" mass="118348">MKFGVLGPLEVCTDEGRRVPVPEVKVRMLLADLLAHQGQVVPLSRLIEDLWGGSTFTARPTASLQAKVSQLRRALEDAEAGGRELVAHRAPGYVLDIPAAALDAGRFRALVAEARATGEPRSRAALYTEALALWRGPAFAEFADQACVRPTAASLEEERLTAVEEHAQARLELGEHSLLVGELTALVDTYPLREGLRGVLMWALYQAGRSSEALDCYTDLRRRLDEELGLTPGPSLEALQRAILRHDPELASPERPVQSALAVPVLPGPTASASPLVGREQAVQRIRSLLLQRRLVTLTGPGGVGKTRLAQATAESLTGAFTDGAWVVELADIEGLERFASTQALAEQVMAALGIREDASDDDRKGPTDRLADALAARRLLLVLDNCEHVVEAVAQLTGLLLGRAPHLHVLTTSQEPLRTRDETVYPVAPLSLPPAGRPGLDALTTAGAVRLFVERATATDPEFVLDATTAPLVADVCRRLDGIPLALELAATRVRSLGIRELHDRLDDRFKVLNSGYRDAPSRHRTLQATLDWSWGLLDPRERTVLRRLSAFGEGCTLEAAEDVCSGGGMSRADVLDALSLLVERSLAVRIEGPNGPRYRLLESVAVYARDKLAESGDSAQTATRHLRHYVRLAERARPHLHEREQSRWFQSLDLEAANVQRALREAGRTSAAQDALRLVNSLSWYWFVRGRLGEARRALATALETPGPAVPQERLQATFWHAGIRLLLGEHDGTCEGVPDGESDRERDTLGEYAAGSTVESARAEWFLAHAQWTVGALTDGEKRIERVLLSFRTLRDAWGTAAALTTRAGFALARGDLEAVRGNAEDARAHFTELGDLWGRLKTTDVLGRLAEINGDYDLAARLHRESLRIAQTLEMWPEVSAKLSGLGRTALLTQRFEEADDLHTRALRLAAEQGNQPAEQFAALGLALSARRQGRLDAAEEWLRPWLAWNRRRADAPGLALVLAELGFIAEQRGDTDRALAYHGDGLAAALTTKDPRSVALALEGLAGAHSLAGNPERAARLLGTAAATRERAGAPHPPAEQGDVERISARVHAAIDEDSYAREFALGTRRGHEAQATVESAGPGTG</sequence>
<dbReference type="PRINTS" id="PR00364">
    <property type="entry name" value="DISEASERSIST"/>
</dbReference>
<dbReference type="InterPro" id="IPR058852">
    <property type="entry name" value="HTH_77"/>
</dbReference>
<dbReference type="InterPro" id="IPR001867">
    <property type="entry name" value="OmpR/PhoB-type_DNA-bd"/>
</dbReference>
<dbReference type="InterPro" id="IPR005158">
    <property type="entry name" value="BTAD"/>
</dbReference>
<dbReference type="SUPFAM" id="SSF46894">
    <property type="entry name" value="C-terminal effector domain of the bipartite response regulators"/>
    <property type="match status" value="1"/>
</dbReference>
<dbReference type="InterPro" id="IPR041664">
    <property type="entry name" value="AAA_16"/>
</dbReference>
<dbReference type="PANTHER" id="PTHR47691">
    <property type="entry name" value="REGULATOR-RELATED"/>
    <property type="match status" value="1"/>
</dbReference>
<dbReference type="Pfam" id="PF03704">
    <property type="entry name" value="BTAD"/>
    <property type="match status" value="1"/>
</dbReference>
<keyword evidence="7" id="KW-1185">Reference proteome</keyword>
<dbReference type="EMBL" id="JBITDC010000008">
    <property type="protein sequence ID" value="MFI5677439.1"/>
    <property type="molecule type" value="Genomic_DNA"/>
</dbReference>
<evidence type="ECO:0000313" key="7">
    <source>
        <dbReference type="Proteomes" id="UP001612415"/>
    </source>
</evidence>